<organism evidence="2 3">
    <name type="scientific">Popillia japonica</name>
    <name type="common">Japanese beetle</name>
    <dbReference type="NCBI Taxonomy" id="7064"/>
    <lineage>
        <taxon>Eukaryota</taxon>
        <taxon>Metazoa</taxon>
        <taxon>Ecdysozoa</taxon>
        <taxon>Arthropoda</taxon>
        <taxon>Hexapoda</taxon>
        <taxon>Insecta</taxon>
        <taxon>Pterygota</taxon>
        <taxon>Neoptera</taxon>
        <taxon>Endopterygota</taxon>
        <taxon>Coleoptera</taxon>
        <taxon>Polyphaga</taxon>
        <taxon>Scarabaeiformia</taxon>
        <taxon>Scarabaeidae</taxon>
        <taxon>Rutelinae</taxon>
        <taxon>Popillia</taxon>
    </lineage>
</organism>
<comment type="caution">
    <text evidence="2">The sequence shown here is derived from an EMBL/GenBank/DDBJ whole genome shotgun (WGS) entry which is preliminary data.</text>
</comment>
<dbReference type="Proteomes" id="UP001458880">
    <property type="component" value="Unassembled WGS sequence"/>
</dbReference>
<dbReference type="SUPFAM" id="SSF56219">
    <property type="entry name" value="DNase I-like"/>
    <property type="match status" value="1"/>
</dbReference>
<evidence type="ECO:0000313" key="2">
    <source>
        <dbReference type="EMBL" id="KAK9728265.1"/>
    </source>
</evidence>
<evidence type="ECO:0000313" key="3">
    <source>
        <dbReference type="Proteomes" id="UP001458880"/>
    </source>
</evidence>
<reference evidence="2 3" key="1">
    <citation type="journal article" date="2024" name="BMC Genomics">
        <title>De novo assembly and annotation of Popillia japonica's genome with initial clues to its potential as an invasive pest.</title>
        <authorList>
            <person name="Cucini C."/>
            <person name="Boschi S."/>
            <person name="Funari R."/>
            <person name="Cardaioli E."/>
            <person name="Iannotti N."/>
            <person name="Marturano G."/>
            <person name="Paoli F."/>
            <person name="Bruttini M."/>
            <person name="Carapelli A."/>
            <person name="Frati F."/>
            <person name="Nardi F."/>
        </authorList>
    </citation>
    <scope>NUCLEOTIDE SEQUENCE [LARGE SCALE GENOMIC DNA]</scope>
    <source>
        <strain evidence="2">DMR45628</strain>
    </source>
</reference>
<dbReference type="AlphaFoldDB" id="A0AAW1L4H3"/>
<sequence length="288" mass="32589">MDDFLQILDSILQEVSAGSNYTIILSGDFNIDLAKGGVVSDFFVDMLRSYIVQQTIIDNLHQTITNPTRITARSQTIIDNIFVNLVDCDGDVIVSALSDHCAERISFKIQDAPIDKTRKLKMRFSHQKLQLIKKELEAVDWTPVLCDMDVNRCYDSFMASCDKEVTNFSPNLVGSSFGQIHSTTTKVQLGIIILCKKEEETRRLCREVHELDGITNPSLRKTLMALMAKPIERLACSGACRRSLKAMIRIKPEDAMNELKLLRNEHPMTPKHQARRISKAGRDSLHHT</sequence>
<protein>
    <recommendedName>
        <fullName evidence="4">Endonuclease/exonuclease/phosphatase domain-containing protein</fullName>
    </recommendedName>
</protein>
<dbReference type="InterPro" id="IPR036691">
    <property type="entry name" value="Endo/exonu/phosph_ase_sf"/>
</dbReference>
<accession>A0AAW1L4H3</accession>
<name>A0AAW1L4H3_POPJA</name>
<evidence type="ECO:0000256" key="1">
    <source>
        <dbReference type="SAM" id="MobiDB-lite"/>
    </source>
</evidence>
<gene>
    <name evidence="2" type="ORF">QE152_g18036</name>
</gene>
<keyword evidence="3" id="KW-1185">Reference proteome</keyword>
<proteinExistence type="predicted"/>
<dbReference type="PANTHER" id="PTHR33776">
    <property type="entry name" value="ENDO/EXONUCLEASE/PHOSPHATASE DOMAIN-CONTAINING PROTEIN"/>
    <property type="match status" value="1"/>
</dbReference>
<dbReference type="PANTHER" id="PTHR33776:SF4">
    <property type="entry name" value="ENDONUCLEASE_EXONUCLEASE_PHOSPHATASE DOMAIN-CONTAINING PROTEIN"/>
    <property type="match status" value="1"/>
</dbReference>
<evidence type="ECO:0008006" key="4">
    <source>
        <dbReference type="Google" id="ProtNLM"/>
    </source>
</evidence>
<feature type="region of interest" description="Disordered" evidence="1">
    <location>
        <begin position="266"/>
        <end position="288"/>
    </location>
</feature>
<dbReference type="EMBL" id="JASPKY010000171">
    <property type="protein sequence ID" value="KAK9728265.1"/>
    <property type="molecule type" value="Genomic_DNA"/>
</dbReference>